<organism evidence="3 4">
    <name type="scientific">Halanaerobium salsuginis</name>
    <dbReference type="NCBI Taxonomy" id="29563"/>
    <lineage>
        <taxon>Bacteria</taxon>
        <taxon>Bacillati</taxon>
        <taxon>Bacillota</taxon>
        <taxon>Clostridia</taxon>
        <taxon>Halanaerobiales</taxon>
        <taxon>Halanaerobiaceae</taxon>
        <taxon>Halanaerobium</taxon>
    </lineage>
</organism>
<dbReference type="InterPro" id="IPR023210">
    <property type="entry name" value="NADP_OxRdtase_dom"/>
</dbReference>
<dbReference type="FunFam" id="3.20.20.100:FF:000004">
    <property type="entry name" value="Oxidoreductase, aldo/keto reductase"/>
    <property type="match status" value="1"/>
</dbReference>
<proteinExistence type="predicted"/>
<dbReference type="GO" id="GO:0005829">
    <property type="term" value="C:cytosol"/>
    <property type="evidence" value="ECO:0007669"/>
    <property type="project" value="UniProtKB-ARBA"/>
</dbReference>
<dbReference type="EMBL" id="FOTI01000073">
    <property type="protein sequence ID" value="SFM12175.1"/>
    <property type="molecule type" value="Genomic_DNA"/>
</dbReference>
<dbReference type="GO" id="GO:0016491">
    <property type="term" value="F:oxidoreductase activity"/>
    <property type="evidence" value="ECO:0007669"/>
    <property type="project" value="UniProtKB-KW"/>
</dbReference>
<dbReference type="STRING" id="29563.SAMN02983006_02849"/>
<protein>
    <submittedName>
        <fullName evidence="3">Predicted oxidoreductase</fullName>
    </submittedName>
</protein>
<dbReference type="AlphaFoldDB" id="A0A1I4N9X0"/>
<evidence type="ECO:0000313" key="4">
    <source>
        <dbReference type="Proteomes" id="UP000199006"/>
    </source>
</evidence>
<keyword evidence="1" id="KW-0560">Oxidoreductase</keyword>
<evidence type="ECO:0000259" key="2">
    <source>
        <dbReference type="Pfam" id="PF00248"/>
    </source>
</evidence>
<sequence length="328" mass="36399">MNYNTVGRTGIKVSSLCMGTMSFGGDADRETAQEMFKACREAGINFFDTANVYSGGKSEEILGECIAADNRDEIILTSKMFYPMSKDINAMGASRRNIIREVENSLKRLGTDYIDFYFIHMFDNNTPIAETLSALDQLQKQGKILYPAVSNWAAWQIATALGISAKESLARFELIQPMYNLVKRQAETEILPLAEAHNLGVISYSPLGAGLLTGKYSVDKKPEQGRLVDQARYSARYHDQINYKVAERFTKYAAEKNVNPVTLAVAWVKSNPTITAPIIGARNLDQLKDSLAAAEFEMSAEMRKEISDLSPAPAPATDRAEVLFDDFE</sequence>
<name>A0A1I4N9X0_9FIRM</name>
<evidence type="ECO:0000313" key="3">
    <source>
        <dbReference type="EMBL" id="SFM12175.1"/>
    </source>
</evidence>
<dbReference type="Gene3D" id="3.20.20.100">
    <property type="entry name" value="NADP-dependent oxidoreductase domain"/>
    <property type="match status" value="1"/>
</dbReference>
<dbReference type="PANTHER" id="PTHR43364:SF4">
    <property type="entry name" value="NAD(P)-LINKED OXIDOREDUCTASE SUPERFAMILY PROTEIN"/>
    <property type="match status" value="1"/>
</dbReference>
<dbReference type="Pfam" id="PF00248">
    <property type="entry name" value="Aldo_ket_red"/>
    <property type="match status" value="1"/>
</dbReference>
<dbReference type="RefSeq" id="WP_089862819.1">
    <property type="nucleotide sequence ID" value="NZ_FOTI01000073.1"/>
</dbReference>
<dbReference type="OrthoDB" id="9804790at2"/>
<dbReference type="InterPro" id="IPR036812">
    <property type="entry name" value="NAD(P)_OxRdtase_dom_sf"/>
</dbReference>
<reference evidence="3 4" key="1">
    <citation type="submission" date="2016-10" db="EMBL/GenBank/DDBJ databases">
        <authorList>
            <person name="de Groot N.N."/>
        </authorList>
    </citation>
    <scope>NUCLEOTIDE SEQUENCE [LARGE SCALE GENOMIC DNA]</scope>
    <source>
        <strain evidence="3 4">ATCC 51327</strain>
    </source>
</reference>
<accession>A0A1I4N9X0</accession>
<evidence type="ECO:0000256" key="1">
    <source>
        <dbReference type="ARBA" id="ARBA00023002"/>
    </source>
</evidence>
<dbReference type="CDD" id="cd19087">
    <property type="entry name" value="AKR_AKR12A1_B1_C1"/>
    <property type="match status" value="1"/>
</dbReference>
<dbReference type="SUPFAM" id="SSF51430">
    <property type="entry name" value="NAD(P)-linked oxidoreductase"/>
    <property type="match status" value="1"/>
</dbReference>
<dbReference type="Proteomes" id="UP000199006">
    <property type="component" value="Unassembled WGS sequence"/>
</dbReference>
<dbReference type="PANTHER" id="PTHR43364">
    <property type="entry name" value="NADH-SPECIFIC METHYLGLYOXAL REDUCTASE-RELATED"/>
    <property type="match status" value="1"/>
</dbReference>
<feature type="domain" description="NADP-dependent oxidoreductase" evidence="2">
    <location>
        <begin position="16"/>
        <end position="309"/>
    </location>
</feature>
<dbReference type="InterPro" id="IPR050523">
    <property type="entry name" value="AKR_Detox_Biosynth"/>
</dbReference>
<gene>
    <name evidence="3" type="ORF">SAMN02983006_02849</name>
</gene>
<keyword evidence="4" id="KW-1185">Reference proteome</keyword>